<comment type="similarity">
    <text evidence="2">Belongs to the eukaryotic/archaeal RNase P protein component 3 family.</text>
</comment>
<dbReference type="Pfam" id="PF01876">
    <property type="entry name" value="RNase_P_p30"/>
    <property type="match status" value="1"/>
</dbReference>
<accession>A0A2P6VCD8</accession>
<comment type="subcellular location">
    <subcellularLocation>
        <location evidence="1">Nucleus</location>
    </subcellularLocation>
</comment>
<dbReference type="InterPro" id="IPR016195">
    <property type="entry name" value="Pol/histidinol_Pase-like"/>
</dbReference>
<evidence type="ECO:0000256" key="2">
    <source>
        <dbReference type="ARBA" id="ARBA00007331"/>
    </source>
</evidence>
<evidence type="ECO:0000256" key="3">
    <source>
        <dbReference type="ARBA" id="ARBA00022694"/>
    </source>
</evidence>
<dbReference type="PANTHER" id="PTHR13031">
    <property type="entry name" value="RIBONUCLEASE P SUBUNIT P30"/>
    <property type="match status" value="1"/>
</dbReference>
<dbReference type="AlphaFoldDB" id="A0A2P6VCD8"/>
<dbReference type="PANTHER" id="PTHR13031:SF0">
    <property type="entry name" value="RIBONUCLEASE P PROTEIN SUBUNIT P30"/>
    <property type="match status" value="1"/>
</dbReference>
<comment type="caution">
    <text evidence="5">The sequence shown here is derived from an EMBL/GenBank/DDBJ whole genome shotgun (WGS) entry which is preliminary data.</text>
</comment>
<evidence type="ECO:0000313" key="6">
    <source>
        <dbReference type="Proteomes" id="UP000239649"/>
    </source>
</evidence>
<name>A0A2P6VCD8_9CHLO</name>
<keyword evidence="3" id="KW-0819">tRNA processing</keyword>
<feature type="region of interest" description="Disordered" evidence="4">
    <location>
        <begin position="283"/>
        <end position="331"/>
    </location>
</feature>
<dbReference type="GO" id="GO:0003723">
    <property type="term" value="F:RNA binding"/>
    <property type="evidence" value="ECO:0007669"/>
    <property type="project" value="TreeGrafter"/>
</dbReference>
<evidence type="ECO:0000313" key="5">
    <source>
        <dbReference type="EMBL" id="PSC71756.1"/>
    </source>
</evidence>
<dbReference type="EMBL" id="LHPF02000013">
    <property type="protein sequence ID" value="PSC71756.1"/>
    <property type="molecule type" value="Genomic_DNA"/>
</dbReference>
<dbReference type="SUPFAM" id="SSF89550">
    <property type="entry name" value="PHP domain-like"/>
    <property type="match status" value="1"/>
</dbReference>
<evidence type="ECO:0000256" key="4">
    <source>
        <dbReference type="SAM" id="MobiDB-lite"/>
    </source>
</evidence>
<dbReference type="OrthoDB" id="17948at2759"/>
<dbReference type="Gene3D" id="3.20.20.140">
    <property type="entry name" value="Metal-dependent hydrolases"/>
    <property type="match status" value="1"/>
</dbReference>
<feature type="compositionally biased region" description="Low complexity" evidence="4">
    <location>
        <begin position="283"/>
        <end position="303"/>
    </location>
</feature>
<dbReference type="GO" id="GO:0008033">
    <property type="term" value="P:tRNA processing"/>
    <property type="evidence" value="ECO:0007669"/>
    <property type="project" value="UniProtKB-KW"/>
</dbReference>
<protein>
    <submittedName>
        <fullName evidence="5">PHP domain</fullName>
    </submittedName>
</protein>
<dbReference type="GO" id="GO:0005655">
    <property type="term" value="C:nucleolar ribonuclease P complex"/>
    <property type="evidence" value="ECO:0007669"/>
    <property type="project" value="TreeGrafter"/>
</dbReference>
<gene>
    <name evidence="5" type="ORF">C2E20_4988</name>
</gene>
<keyword evidence="6" id="KW-1185">Reference proteome</keyword>
<dbReference type="InterPro" id="IPR002738">
    <property type="entry name" value="RNase_P_p30"/>
</dbReference>
<reference evidence="5 6" key="1">
    <citation type="journal article" date="2018" name="Plant J.">
        <title>Genome sequences of Chlorella sorokiniana UTEX 1602 and Micractinium conductrix SAG 241.80: implications to maltose excretion by a green alga.</title>
        <authorList>
            <person name="Arriola M.B."/>
            <person name="Velmurugan N."/>
            <person name="Zhang Y."/>
            <person name="Plunkett M.H."/>
            <person name="Hondzo H."/>
            <person name="Barney B.M."/>
        </authorList>
    </citation>
    <scope>NUCLEOTIDE SEQUENCE [LARGE SCALE GENOMIC DNA]</scope>
    <source>
        <strain evidence="5 6">SAG 241.80</strain>
    </source>
</reference>
<evidence type="ECO:0000256" key="1">
    <source>
        <dbReference type="ARBA" id="ARBA00004123"/>
    </source>
</evidence>
<dbReference type="STRING" id="554055.A0A2P6VCD8"/>
<dbReference type="Proteomes" id="UP000239649">
    <property type="component" value="Unassembled WGS sequence"/>
</dbReference>
<proteinExistence type="inferred from homology"/>
<organism evidence="5 6">
    <name type="scientific">Micractinium conductrix</name>
    <dbReference type="NCBI Taxonomy" id="554055"/>
    <lineage>
        <taxon>Eukaryota</taxon>
        <taxon>Viridiplantae</taxon>
        <taxon>Chlorophyta</taxon>
        <taxon>core chlorophytes</taxon>
        <taxon>Trebouxiophyceae</taxon>
        <taxon>Chlorellales</taxon>
        <taxon>Chlorellaceae</taxon>
        <taxon>Chlorella clade</taxon>
        <taxon>Micractinium</taxon>
    </lineage>
</organism>
<sequence>MSHPYHDLSLAPSQLDPLSARERVAQAIRLGWDVVALAHQAAARLGDADKCTLQAVELEALLSAAQGVREALAAAESRTRGARHGDPYTLRQLTRINIPGEDPVAAQAACASATARGYDLVAVQPGSERLFQLACSSLECDLVSLDLSRRLPYRFKPAAVKAALARGLHFEICLAPALRDVGSRRQLFANAVALARETRGRGLVLSSGARSIWELRGPLDVANLGTLLGLTPQQAQAALTTAPAAAVARAAKRRAYRGTVTLRVRSPEEAAAAEAAEREAVATAAEVARQQQGKPQRQGGAAAMDVDGPTAAKPQPRTFAQQQQQRPVAGR</sequence>